<protein>
    <submittedName>
        <fullName evidence="6">Peptidase M24 family protein</fullName>
    </submittedName>
</protein>
<comment type="caution">
    <text evidence="6">The sequence shown here is derived from an EMBL/GenBank/DDBJ whole genome shotgun (WGS) entry which is preliminary data.</text>
</comment>
<organism evidence="6 7">
    <name type="scientific">Vagococcus entomophilus</name>
    <dbReference type="NCBI Taxonomy" id="1160095"/>
    <lineage>
        <taxon>Bacteria</taxon>
        <taxon>Bacillati</taxon>
        <taxon>Bacillota</taxon>
        <taxon>Bacilli</taxon>
        <taxon>Lactobacillales</taxon>
        <taxon>Enterococcaceae</taxon>
        <taxon>Vagococcus</taxon>
    </lineage>
</organism>
<gene>
    <name evidence="6" type="ORF">CBF30_01640</name>
</gene>
<dbReference type="EMBL" id="NGJZ01000001">
    <property type="protein sequence ID" value="RSU07969.1"/>
    <property type="molecule type" value="Genomic_DNA"/>
</dbReference>
<dbReference type="InterPro" id="IPR000587">
    <property type="entry name" value="Creatinase_N"/>
</dbReference>
<dbReference type="SUPFAM" id="SSF53092">
    <property type="entry name" value="Creatinase/prolidase N-terminal domain"/>
    <property type="match status" value="1"/>
</dbReference>
<reference evidence="6 7" key="1">
    <citation type="submission" date="2017-05" db="EMBL/GenBank/DDBJ databases">
        <title>Vagococcus spp. assemblies.</title>
        <authorList>
            <person name="Gulvik C.A."/>
        </authorList>
    </citation>
    <scope>NUCLEOTIDE SEQUENCE [LARGE SCALE GENOMIC DNA]</scope>
    <source>
        <strain evidence="6 7">DSM 24756</strain>
    </source>
</reference>
<dbReference type="InterPro" id="IPR050659">
    <property type="entry name" value="Peptidase_M24B"/>
</dbReference>
<dbReference type="InterPro" id="IPR036005">
    <property type="entry name" value="Creatinase/aminopeptidase-like"/>
</dbReference>
<keyword evidence="7" id="KW-1185">Reference proteome</keyword>
<feature type="domain" description="Peptidase M24" evidence="4">
    <location>
        <begin position="146"/>
        <end position="349"/>
    </location>
</feature>
<dbReference type="Proteomes" id="UP000288669">
    <property type="component" value="Unassembled WGS sequence"/>
</dbReference>
<evidence type="ECO:0000259" key="4">
    <source>
        <dbReference type="Pfam" id="PF00557"/>
    </source>
</evidence>
<dbReference type="Pfam" id="PF00557">
    <property type="entry name" value="Peptidase_M24"/>
    <property type="match status" value="1"/>
</dbReference>
<dbReference type="OrthoDB" id="9806388at2"/>
<dbReference type="RefSeq" id="WP_126822105.1">
    <property type="nucleotide sequence ID" value="NZ_JBHLWU010000001.1"/>
</dbReference>
<dbReference type="PANTHER" id="PTHR46112:SF10">
    <property type="entry name" value="DIPEPTIDASE YKVY-RELATED"/>
    <property type="match status" value="1"/>
</dbReference>
<evidence type="ECO:0000259" key="5">
    <source>
        <dbReference type="Pfam" id="PF01321"/>
    </source>
</evidence>
<evidence type="ECO:0000256" key="3">
    <source>
        <dbReference type="ARBA" id="ARBA00023211"/>
    </source>
</evidence>
<dbReference type="SUPFAM" id="SSF55920">
    <property type="entry name" value="Creatinase/aminopeptidase"/>
    <property type="match status" value="1"/>
</dbReference>
<proteinExistence type="inferred from homology"/>
<dbReference type="InterPro" id="IPR000994">
    <property type="entry name" value="Pept_M24"/>
</dbReference>
<evidence type="ECO:0000256" key="2">
    <source>
        <dbReference type="ARBA" id="ARBA00008766"/>
    </source>
</evidence>
<evidence type="ECO:0000313" key="7">
    <source>
        <dbReference type="Proteomes" id="UP000288669"/>
    </source>
</evidence>
<evidence type="ECO:0000256" key="1">
    <source>
        <dbReference type="ARBA" id="ARBA00001936"/>
    </source>
</evidence>
<dbReference type="Gene3D" id="3.90.230.10">
    <property type="entry name" value="Creatinase/methionine aminopeptidase superfamily"/>
    <property type="match status" value="1"/>
</dbReference>
<keyword evidence="3" id="KW-0464">Manganese</keyword>
<dbReference type="CDD" id="cd01092">
    <property type="entry name" value="APP-like"/>
    <property type="match status" value="1"/>
</dbReference>
<sequence length="366" mass="41054">MNQQLTILRNWLQDNQIDLAYITDPSHIHYFSGFHSEPHERILALFVPKDAEPFLFVPALEIEEAQNSDWAFQVSGYLDSQNPWDLIQEAIKKNSGVPNKMAIEKNSLTVDRLDALKQRMPQTDFSTDLTQLIQQMQLKKSTAEKEIMLEAGHWADVAFEIGFKAIKAGAMEQEIVAEIEYQLKRKGVPSMSFDTLVLAGKNAANPHGTPGENQVKPNELVLFDLGVVWKGYCSDATRTVSFKEPTDFQRKIHAIVLEAQLAATKAVKPGVKASKIDKIARDVISSYGYGEYFNHRLGHGIGTTVHEFPSIVEGNDMTLEAGMCFSIEPGIYIPDQVGVRVEDCLYVTKDGCENFTKTPKELQIFD</sequence>
<evidence type="ECO:0000313" key="6">
    <source>
        <dbReference type="EMBL" id="RSU07969.1"/>
    </source>
</evidence>
<dbReference type="AlphaFoldDB" id="A0A430AIM9"/>
<dbReference type="Pfam" id="PF01321">
    <property type="entry name" value="Creatinase_N"/>
    <property type="match status" value="1"/>
</dbReference>
<dbReference type="Gene3D" id="3.40.350.10">
    <property type="entry name" value="Creatinase/prolidase N-terminal domain"/>
    <property type="match status" value="1"/>
</dbReference>
<feature type="domain" description="Creatinase N-terminal" evidence="5">
    <location>
        <begin position="8"/>
        <end position="136"/>
    </location>
</feature>
<comment type="similarity">
    <text evidence="2">Belongs to the peptidase M24B family.</text>
</comment>
<dbReference type="PANTHER" id="PTHR46112">
    <property type="entry name" value="AMINOPEPTIDASE"/>
    <property type="match status" value="1"/>
</dbReference>
<name>A0A430AIM9_9ENTE</name>
<accession>A0A430AIM9</accession>
<comment type="cofactor">
    <cofactor evidence="1">
        <name>Mn(2+)</name>
        <dbReference type="ChEBI" id="CHEBI:29035"/>
    </cofactor>
</comment>
<dbReference type="InterPro" id="IPR029149">
    <property type="entry name" value="Creatin/AminoP/Spt16_N"/>
</dbReference>